<dbReference type="EMBL" id="CABFWN010000001">
    <property type="protein sequence ID" value="VUG17006.1"/>
    <property type="molecule type" value="Genomic_DNA"/>
</dbReference>
<feature type="transmembrane region" description="Helical" evidence="6">
    <location>
        <begin position="109"/>
        <end position="127"/>
    </location>
</feature>
<evidence type="ECO:0000259" key="7">
    <source>
        <dbReference type="Pfam" id="PF02656"/>
    </source>
</evidence>
<dbReference type="PANTHER" id="PTHR34187:SF2">
    <property type="entry name" value="DUF202 DOMAIN-CONTAINING PROTEIN"/>
    <property type="match status" value="1"/>
</dbReference>
<protein>
    <submittedName>
        <fullName evidence="8">DEBR0S1_31076g1_1</fullName>
    </submittedName>
</protein>
<feature type="transmembrane region" description="Helical" evidence="6">
    <location>
        <begin position="27"/>
        <end position="46"/>
    </location>
</feature>
<comment type="subcellular location">
    <subcellularLocation>
        <location evidence="1">Cell membrane</location>
        <topology evidence="1">Multi-pass membrane protein</topology>
    </subcellularLocation>
</comment>
<dbReference type="InterPro" id="IPR052053">
    <property type="entry name" value="IM_YidH-like"/>
</dbReference>
<proteinExistence type="predicted"/>
<evidence type="ECO:0000256" key="4">
    <source>
        <dbReference type="ARBA" id="ARBA00022989"/>
    </source>
</evidence>
<evidence type="ECO:0000256" key="1">
    <source>
        <dbReference type="ARBA" id="ARBA00004651"/>
    </source>
</evidence>
<dbReference type="PANTHER" id="PTHR34187">
    <property type="entry name" value="FGR18P"/>
    <property type="match status" value="1"/>
</dbReference>
<organism evidence="8 9">
    <name type="scientific">Dekkera bruxellensis</name>
    <name type="common">Brettanomyces custersii</name>
    <dbReference type="NCBI Taxonomy" id="5007"/>
    <lineage>
        <taxon>Eukaryota</taxon>
        <taxon>Fungi</taxon>
        <taxon>Dikarya</taxon>
        <taxon>Ascomycota</taxon>
        <taxon>Saccharomycotina</taxon>
        <taxon>Pichiomycetes</taxon>
        <taxon>Pichiales</taxon>
        <taxon>Pichiaceae</taxon>
        <taxon>Brettanomyces</taxon>
    </lineage>
</organism>
<keyword evidence="2" id="KW-1003">Cell membrane</keyword>
<dbReference type="GO" id="GO:0005886">
    <property type="term" value="C:plasma membrane"/>
    <property type="evidence" value="ECO:0007669"/>
    <property type="project" value="UniProtKB-SubCell"/>
</dbReference>
<sequence length="129" mass="14510">MLVANKNEIMQNRTSEPRDLLMSERTFLSWVKCGSMMCLMACLVVVNFRFETSGNEVSGWSPKYNLLIAILLCVLGLGCFIVSGISYLQSLHGYKHQRVTTYDPRYTTGYLIVLCIALLGINLAFMIEG</sequence>
<keyword evidence="4 6" id="KW-1133">Transmembrane helix</keyword>
<gene>
    <name evidence="8" type="ORF">DEBR0S1_31076G</name>
</gene>
<keyword evidence="9" id="KW-1185">Reference proteome</keyword>
<dbReference type="InterPro" id="IPR003807">
    <property type="entry name" value="DUF202"/>
</dbReference>
<evidence type="ECO:0000313" key="9">
    <source>
        <dbReference type="Proteomes" id="UP000478008"/>
    </source>
</evidence>
<evidence type="ECO:0000313" key="8">
    <source>
        <dbReference type="EMBL" id="VUG17006.1"/>
    </source>
</evidence>
<evidence type="ECO:0000256" key="3">
    <source>
        <dbReference type="ARBA" id="ARBA00022692"/>
    </source>
</evidence>
<keyword evidence="5 6" id="KW-0472">Membrane</keyword>
<dbReference type="AlphaFoldDB" id="A0A7D9GY65"/>
<name>A0A7D9GY65_DEKBR</name>
<dbReference type="Pfam" id="PF02656">
    <property type="entry name" value="DUF202"/>
    <property type="match status" value="1"/>
</dbReference>
<feature type="transmembrane region" description="Helical" evidence="6">
    <location>
        <begin position="66"/>
        <end position="88"/>
    </location>
</feature>
<reference evidence="8 9" key="1">
    <citation type="submission" date="2019-07" db="EMBL/GenBank/DDBJ databases">
        <authorList>
            <person name="Friedrich A."/>
            <person name="Schacherer J."/>
        </authorList>
    </citation>
    <scope>NUCLEOTIDE SEQUENCE [LARGE SCALE GENOMIC DNA]</scope>
</reference>
<evidence type="ECO:0000256" key="6">
    <source>
        <dbReference type="SAM" id="Phobius"/>
    </source>
</evidence>
<accession>A0A7D9GY65</accession>
<keyword evidence="3 6" id="KW-0812">Transmembrane</keyword>
<evidence type="ECO:0000256" key="5">
    <source>
        <dbReference type="ARBA" id="ARBA00023136"/>
    </source>
</evidence>
<evidence type="ECO:0000256" key="2">
    <source>
        <dbReference type="ARBA" id="ARBA00022475"/>
    </source>
</evidence>
<feature type="domain" description="DUF202" evidence="7">
    <location>
        <begin position="18"/>
        <end position="91"/>
    </location>
</feature>
<dbReference type="Proteomes" id="UP000478008">
    <property type="component" value="Unassembled WGS sequence"/>
</dbReference>